<keyword evidence="7" id="KW-0269">Exonuclease</keyword>
<dbReference type="SUPFAM" id="SSF56281">
    <property type="entry name" value="Metallo-hydrolase/oxidoreductase"/>
    <property type="match status" value="1"/>
</dbReference>
<evidence type="ECO:0000256" key="9">
    <source>
        <dbReference type="ARBA" id="ARBA00023204"/>
    </source>
</evidence>
<dbReference type="EnsemblMetazoa" id="XM_038211442.1">
    <property type="protein sequence ID" value="XP_038067370.1"/>
    <property type="gene ID" value="LOC119737244"/>
</dbReference>
<evidence type="ECO:0000256" key="11">
    <source>
        <dbReference type="ARBA" id="ARBA00039759"/>
    </source>
</evidence>
<dbReference type="GO" id="GO:0036297">
    <property type="term" value="P:interstrand cross-link repair"/>
    <property type="evidence" value="ECO:0007669"/>
    <property type="project" value="TreeGrafter"/>
</dbReference>
<feature type="region of interest" description="Disordered" evidence="13">
    <location>
        <begin position="376"/>
        <end position="421"/>
    </location>
</feature>
<dbReference type="InterPro" id="IPR001279">
    <property type="entry name" value="Metallo-B-lactamas"/>
</dbReference>
<feature type="region of interest" description="Disordered" evidence="13">
    <location>
        <begin position="768"/>
        <end position="833"/>
    </location>
</feature>
<feature type="compositionally biased region" description="Low complexity" evidence="13">
    <location>
        <begin position="451"/>
        <end position="461"/>
    </location>
</feature>
<evidence type="ECO:0000256" key="6">
    <source>
        <dbReference type="ARBA" id="ARBA00022801"/>
    </source>
</evidence>
<feature type="compositionally biased region" description="Basic and acidic residues" evidence="13">
    <location>
        <begin position="515"/>
        <end position="531"/>
    </location>
</feature>
<dbReference type="PANTHER" id="PTHR23240:SF8">
    <property type="entry name" value="PROTEIN ARTEMIS"/>
    <property type="match status" value="1"/>
</dbReference>
<protein>
    <recommendedName>
        <fullName evidence="11">Protein artemis</fullName>
    </recommendedName>
    <alternativeName>
        <fullName evidence="12">DNA cross-link repair 1C protein</fullName>
    </alternativeName>
</protein>
<dbReference type="GO" id="GO:0000723">
    <property type="term" value="P:telomere maintenance"/>
    <property type="evidence" value="ECO:0007669"/>
    <property type="project" value="TreeGrafter"/>
</dbReference>
<name>A0A914ATJ5_PATMI</name>
<evidence type="ECO:0000256" key="1">
    <source>
        <dbReference type="ARBA" id="ARBA00004123"/>
    </source>
</evidence>
<evidence type="ECO:0000256" key="3">
    <source>
        <dbReference type="ARBA" id="ARBA00022722"/>
    </source>
</evidence>
<reference evidence="15" key="1">
    <citation type="submission" date="2022-11" db="UniProtKB">
        <authorList>
            <consortium name="EnsemblMetazoa"/>
        </authorList>
    </citation>
    <scope>IDENTIFICATION</scope>
</reference>
<dbReference type="GO" id="GO:0035312">
    <property type="term" value="F:5'-3' DNA exonuclease activity"/>
    <property type="evidence" value="ECO:0007669"/>
    <property type="project" value="TreeGrafter"/>
</dbReference>
<dbReference type="GO" id="GO:0003684">
    <property type="term" value="F:damaged DNA binding"/>
    <property type="evidence" value="ECO:0007669"/>
    <property type="project" value="TreeGrafter"/>
</dbReference>
<dbReference type="InterPro" id="IPR011084">
    <property type="entry name" value="DRMBL"/>
</dbReference>
<dbReference type="Gene3D" id="3.60.15.10">
    <property type="entry name" value="Ribonuclease Z/Hydroxyacylglutathione hydrolase-like"/>
    <property type="match status" value="1"/>
</dbReference>
<feature type="region of interest" description="Disordered" evidence="13">
    <location>
        <begin position="451"/>
        <end position="657"/>
    </location>
</feature>
<dbReference type="GO" id="GO:0004519">
    <property type="term" value="F:endonuclease activity"/>
    <property type="evidence" value="ECO:0007669"/>
    <property type="project" value="UniProtKB-KW"/>
</dbReference>
<dbReference type="SMART" id="SM00849">
    <property type="entry name" value="Lactamase_B"/>
    <property type="match status" value="1"/>
</dbReference>
<organism evidence="15 16">
    <name type="scientific">Patiria miniata</name>
    <name type="common">Bat star</name>
    <name type="synonym">Asterina miniata</name>
    <dbReference type="NCBI Taxonomy" id="46514"/>
    <lineage>
        <taxon>Eukaryota</taxon>
        <taxon>Metazoa</taxon>
        <taxon>Echinodermata</taxon>
        <taxon>Eleutherozoa</taxon>
        <taxon>Asterozoa</taxon>
        <taxon>Asteroidea</taxon>
        <taxon>Valvatacea</taxon>
        <taxon>Valvatida</taxon>
        <taxon>Asterinidae</taxon>
        <taxon>Patiria</taxon>
    </lineage>
</organism>
<dbReference type="PANTHER" id="PTHR23240">
    <property type="entry name" value="DNA CROSS-LINK REPAIR PROTEIN PSO2/SNM1-RELATED"/>
    <property type="match status" value="1"/>
</dbReference>
<keyword evidence="6" id="KW-0378">Hydrolase</keyword>
<keyword evidence="8" id="KW-0233">DNA recombination</keyword>
<keyword evidence="16" id="KW-1185">Reference proteome</keyword>
<accession>A0A914ATJ5</accession>
<dbReference type="RefSeq" id="XP_038067370.1">
    <property type="nucleotide sequence ID" value="XM_038211442.1"/>
</dbReference>
<evidence type="ECO:0000256" key="7">
    <source>
        <dbReference type="ARBA" id="ARBA00022839"/>
    </source>
</evidence>
<feature type="compositionally biased region" description="Basic and acidic residues" evidence="13">
    <location>
        <begin position="641"/>
        <end position="657"/>
    </location>
</feature>
<dbReference type="Proteomes" id="UP000887568">
    <property type="component" value="Unplaced"/>
</dbReference>
<keyword evidence="10" id="KW-0539">Nucleus</keyword>
<dbReference type="GO" id="GO:0006303">
    <property type="term" value="P:double-strand break repair via nonhomologous end joining"/>
    <property type="evidence" value="ECO:0007669"/>
    <property type="project" value="TreeGrafter"/>
</dbReference>
<dbReference type="GeneID" id="119737244"/>
<dbReference type="Pfam" id="PF07522">
    <property type="entry name" value="DRMBL"/>
    <property type="match status" value="1"/>
</dbReference>
<comment type="subcellular location">
    <subcellularLocation>
        <location evidence="1">Nucleus</location>
    </subcellularLocation>
</comment>
<feature type="compositionally biased region" description="Basic and acidic residues" evidence="13">
    <location>
        <begin position="540"/>
        <end position="549"/>
    </location>
</feature>
<evidence type="ECO:0000313" key="16">
    <source>
        <dbReference type="Proteomes" id="UP000887568"/>
    </source>
</evidence>
<feature type="domain" description="Metallo-beta-lactamase" evidence="14">
    <location>
        <begin position="5"/>
        <end position="180"/>
    </location>
</feature>
<dbReference type="GO" id="GO:0006310">
    <property type="term" value="P:DNA recombination"/>
    <property type="evidence" value="ECO:0007669"/>
    <property type="project" value="UniProtKB-KW"/>
</dbReference>
<dbReference type="GO" id="GO:0005634">
    <property type="term" value="C:nucleus"/>
    <property type="evidence" value="ECO:0007669"/>
    <property type="project" value="UniProtKB-SubCell"/>
</dbReference>
<evidence type="ECO:0000256" key="12">
    <source>
        <dbReference type="ARBA" id="ARBA00042677"/>
    </source>
</evidence>
<sequence length="866" mass="95608">MSTFGGLMVEYPQIAIDRFLGPAVLRARAYFLSHSHADHMVGLDSSKFSQRLHLSKRIRLYCSEVTREFLLTDRRYVHLESSITSLPIEEPTTVALYNEINGEEEQVLVTLLAAGHCPGSVMFLFEGEAGNVLYTGDFRLAKGEAARMLPLHSGNRIKDIKSAYVDTTFCVPEAMYIPSREQSRDALLDLVEKQIQQSPTHMVRLACKAKYGYEYLFVEISKEFNLKVHVSPVVMAQYERVPDLAKHLTSDGRSTQVHACRYVDCSMQHATNVLVVVPSTMWFTSNARPSDVLKKVGHRYRLCFSFHSSFSEVRDFVGYIRPVNIYANVIPYNCTEEIINERLQDLRRAADKPQSVNQPSVYKPLGQLKKSVRASWRKTAVPHTNDENDDELAEMFNSSPPPVKKRKERSPQGKELCDGQAWENVHVSSESGDFLEGSTQESYLAMDDSDLSSGELDLYDSAPDQSQPVEDSQEGSKDLDNGLGEFVKSLRDYTPHNLRSDPVGSLQGAGLSEGGSEKQLQRESKRAEIDSWLRFLPDADTDKESKEGGGSETATPPPSGQQHSLTETEPADTHPRGDAGPPDSANCMETKHGSITELGSSQDESDKTDEYSIKNSQETPAPDGELMRRTKQSISVQLDGSRCKADQSDDRTSEACDKEDKMETITLVDLTDAQQKHGSGTLLDLVDNGAMELQKEVAQVCSDDCKTLKPDSVGLRSQESQVKPVVCSSRETMGQDSANTERHKNTNISHTAVYGTVIESKSHGTVVLSSQNSSAGSVVPLGTDDTLGTDDEAHLELSQGTSQSQDTFLPSSQGSVVSRSSSDFDVPCTPEGKGLRPERLEAVWVMIAKGESMPVMSCNKTIQLDQ</sequence>
<evidence type="ECO:0000256" key="4">
    <source>
        <dbReference type="ARBA" id="ARBA00022759"/>
    </source>
</evidence>
<evidence type="ECO:0000256" key="10">
    <source>
        <dbReference type="ARBA" id="ARBA00023242"/>
    </source>
</evidence>
<dbReference type="FunFam" id="3.60.15.10:FF:000018">
    <property type="entry name" value="DNA cross-link repair 1C"/>
    <property type="match status" value="1"/>
</dbReference>
<keyword evidence="5" id="KW-0227">DNA damage</keyword>
<evidence type="ECO:0000256" key="13">
    <source>
        <dbReference type="SAM" id="MobiDB-lite"/>
    </source>
</evidence>
<dbReference type="OrthoDB" id="262529at2759"/>
<evidence type="ECO:0000256" key="5">
    <source>
        <dbReference type="ARBA" id="ARBA00022763"/>
    </source>
</evidence>
<comment type="similarity">
    <text evidence="2">Belongs to the DNA repair metallo-beta-lactamase (DRMBL) family.</text>
</comment>
<evidence type="ECO:0000313" key="15">
    <source>
        <dbReference type="EnsemblMetazoa" id="XP_038067370.1"/>
    </source>
</evidence>
<keyword evidence="4" id="KW-0255">Endonuclease</keyword>
<evidence type="ECO:0000256" key="2">
    <source>
        <dbReference type="ARBA" id="ARBA00010304"/>
    </source>
</evidence>
<keyword evidence="3" id="KW-0540">Nuclease</keyword>
<dbReference type="InterPro" id="IPR036866">
    <property type="entry name" value="RibonucZ/Hydroxyglut_hydro"/>
</dbReference>
<evidence type="ECO:0000256" key="8">
    <source>
        <dbReference type="ARBA" id="ARBA00023172"/>
    </source>
</evidence>
<feature type="compositionally biased region" description="Low complexity" evidence="13">
    <location>
        <begin position="811"/>
        <end position="821"/>
    </location>
</feature>
<dbReference type="Gene3D" id="3.40.50.12650">
    <property type="match status" value="1"/>
</dbReference>
<feature type="region of interest" description="Disordered" evidence="13">
    <location>
        <begin position="716"/>
        <end position="743"/>
    </location>
</feature>
<feature type="compositionally biased region" description="Polar residues" evidence="13">
    <location>
        <begin position="729"/>
        <end position="738"/>
    </location>
</feature>
<keyword evidence="9" id="KW-0234">DNA repair</keyword>
<dbReference type="AlphaFoldDB" id="A0A914ATJ5"/>
<proteinExistence type="inferred from homology"/>
<evidence type="ECO:0000259" key="14">
    <source>
        <dbReference type="SMART" id="SM00849"/>
    </source>
</evidence>
<feature type="compositionally biased region" description="Polar residues" evidence="13">
    <location>
        <begin position="798"/>
        <end position="810"/>
    </location>
</feature>
<dbReference type="OMA" id="DSANCME"/>